<organism evidence="6 7">
    <name type="scientific">Nocardioides zeae</name>
    <dbReference type="NCBI Taxonomy" id="1457234"/>
    <lineage>
        <taxon>Bacteria</taxon>
        <taxon>Bacillati</taxon>
        <taxon>Actinomycetota</taxon>
        <taxon>Actinomycetes</taxon>
        <taxon>Propionibacteriales</taxon>
        <taxon>Nocardioidaceae</taxon>
        <taxon>Nocardioides</taxon>
    </lineage>
</organism>
<feature type="transmembrane region" description="Helical" evidence="2">
    <location>
        <begin position="1462"/>
        <end position="1481"/>
    </location>
</feature>
<dbReference type="PANTHER" id="PTHR34819">
    <property type="entry name" value="LARGE CYSTEINE-RICH PERIPLASMIC PROTEIN OMCB"/>
    <property type="match status" value="1"/>
</dbReference>
<dbReference type="InterPro" id="IPR051172">
    <property type="entry name" value="Chlamydia_OmcB"/>
</dbReference>
<keyword evidence="2" id="KW-0812">Transmembrane</keyword>
<feature type="region of interest" description="Disordered" evidence="1">
    <location>
        <begin position="697"/>
        <end position="734"/>
    </location>
</feature>
<evidence type="ECO:0000259" key="4">
    <source>
        <dbReference type="Pfam" id="PF20674"/>
    </source>
</evidence>
<accession>A0AAJ1U4B6</accession>
<dbReference type="InterPro" id="IPR013783">
    <property type="entry name" value="Ig-like_fold"/>
</dbReference>
<dbReference type="InterPro" id="IPR048834">
    <property type="entry name" value="SpaA_pre-album"/>
</dbReference>
<feature type="compositionally biased region" description="Low complexity" evidence="1">
    <location>
        <begin position="1429"/>
        <end position="1441"/>
    </location>
</feature>
<feature type="compositionally biased region" description="Low complexity" evidence="1">
    <location>
        <begin position="1311"/>
        <end position="1320"/>
    </location>
</feature>
<evidence type="ECO:0000256" key="1">
    <source>
        <dbReference type="SAM" id="MobiDB-lite"/>
    </source>
</evidence>
<feature type="domain" description="DUF7507" evidence="5">
    <location>
        <begin position="1324"/>
        <end position="1420"/>
    </location>
</feature>
<dbReference type="EMBL" id="JAUTAN010000001">
    <property type="protein sequence ID" value="MDQ1105615.1"/>
    <property type="molecule type" value="Genomic_DNA"/>
</dbReference>
<feature type="domain" description="DUF7507" evidence="5">
    <location>
        <begin position="389"/>
        <end position="479"/>
    </location>
</feature>
<evidence type="ECO:0000313" key="6">
    <source>
        <dbReference type="EMBL" id="MDQ1105615.1"/>
    </source>
</evidence>
<dbReference type="NCBIfam" id="TIGR01451">
    <property type="entry name" value="B_ant_repeat"/>
    <property type="match status" value="8"/>
</dbReference>
<feature type="domain" description="DUF7507" evidence="5">
    <location>
        <begin position="618"/>
        <end position="721"/>
    </location>
</feature>
<dbReference type="InterPro" id="IPR055354">
    <property type="entry name" value="DUF7507"/>
</dbReference>
<dbReference type="GO" id="GO:0005975">
    <property type="term" value="P:carbohydrate metabolic process"/>
    <property type="evidence" value="ECO:0007669"/>
    <property type="project" value="UniProtKB-ARBA"/>
</dbReference>
<feature type="region of interest" description="Disordered" evidence="1">
    <location>
        <begin position="943"/>
        <end position="964"/>
    </location>
</feature>
<dbReference type="Proteomes" id="UP001239215">
    <property type="component" value="Unassembled WGS sequence"/>
</dbReference>
<feature type="domain" description="DUF7507" evidence="5">
    <location>
        <begin position="735"/>
        <end position="839"/>
    </location>
</feature>
<feature type="region of interest" description="Disordered" evidence="1">
    <location>
        <begin position="1064"/>
        <end position="1109"/>
    </location>
</feature>
<dbReference type="InterPro" id="IPR047589">
    <property type="entry name" value="DUF11_rpt"/>
</dbReference>
<sequence>MVASGLAGVTLSLAAAPAAAAPALDCGTVYSIQGASPRNIWALGDDGSQTSVGTFDIGASGSLNGLGIADDGSQAFGVLPAAQGTGRTIYRHDRATGTTTALGAGASNTPVTHGAVNPLNGFYYYGGFNGSTVQVYGFDTTTNTSIGLVASGTIPTGGGNGDWVFDQQGRMYVVGGASGSNVVTVIDQEIPTSGPAITVTGRQITDITTASNQAINGIAFAGTGLLYLASGNQLFEVNPSTGEVLSTSPLAQSGSVDLASCASPNTIRVQKDFPDGRAVPGDQATLTVTGGGITSGNTATTTGGDSGRQDTPAETAGPVFGLTGTTYTVSESGNGTLASRYDAAWACVDENTGGTIASGTGTTGTFTMPNGGAAGVAALCTFTNEAKRPSLELDKIAGTPTGSTAGSTITYSFVVTNTGPVPLATVAVSDPKVGAVTCPPGPLAPGDDVTCTAAPYVLTQADVTAGVVDNTAVASGNTGVPGDPDVTDDDTTSTPIDHDAALTLEKRAGTPVDVNGSGLTDAGDTIAYTFTVTNTGNVPVTDIAVSDPLVGAVTCDVTSLEPGEDAECVADEAYVVTEADEVAGAVVNVATAAGEDPSGDPVASDEDSTTTPVDTPAPGLALDKQAGTPVDVNGSGLTDAGDTIAYTFVVTNAGNVPLTAVAISDPMLTGLSCPAGVLAPGASVTCTAAPYEITRDDVDAGSVDNTATAGASDPDGDPVGSDPDSTSTPTDLPEPALTLEKFAGTPVDVNGSGITDAGDTIAFTFTVTNTGNVPVDAVRVQDPLVGAVTCEATSLAPGEATDCAADEPYVVTEANELAGAVTNVATAVGSDPYDEDVVSNEDTTTTPVERPAPALVLEKRAGTPVDVNGSGITDAGDTIAFTFTVTNAGNVPVTGVAVSDPLVGAVTCEATSLAPGASTECAADAPYVVTDADETAAVVSNTATAAGEDPDGDPVTSDPDSTNTPVATPAPVLTLDKFAGTPVDVNGSGITDAGDTIAFTFTVTNDGNVPVSDVRVVDPLAGAVTCEVTSLAPGASTECAADAPYVVTEADEVAGAVVNVATAAGEDPDGDAVESNEDATTTPVDTPAPGLALDKQAGTPVDVNSSGTTDAGDTIAYTFVVTNTGNVPLTAVAISDPMLGGLSCPAGVLVPGASVTCTAAPYEITRDDVDAGSVDNTATAGASDPDGDPVGSDPDSTSTPIEAVPGLAIVKLAELEDLDQDGVADLGEEIWYGFEITNTGNVTLVDVVVDDPKVGTVTCEATTVRAGDTVFCVVDEPYVVTQADVDAGTVHNSATATGTPVGGDDDPVESPPSTTDTPTETTATLGLVKSNAVAGGGPAQVGDTITYRFDVTNTGAVTIASITIDDPMLADADVEISCRETTLAPGESTTCEADYEVTAADVAGGPIVNRATAGGCTPAGCDTVPPVVSPPSDTTTPVASTPAPPVKPAPSGPALPDTGGPAAGLLGLAALLLGAGAALVWRGRRRRTA</sequence>
<feature type="compositionally biased region" description="Low complexity" evidence="1">
    <location>
        <begin position="717"/>
        <end position="731"/>
    </location>
</feature>
<proteinExistence type="predicted"/>
<evidence type="ECO:0000256" key="3">
    <source>
        <dbReference type="SAM" id="SignalP"/>
    </source>
</evidence>
<protein>
    <submittedName>
        <fullName evidence="6">Repeat protein (TIGR01451 family)</fullName>
    </submittedName>
</protein>
<feature type="compositionally biased region" description="Acidic residues" evidence="1">
    <location>
        <begin position="1066"/>
        <end position="1077"/>
    </location>
</feature>
<dbReference type="Gene3D" id="2.60.40.10">
    <property type="entry name" value="Immunoglobulins"/>
    <property type="match status" value="1"/>
</dbReference>
<feature type="compositionally biased region" description="Low complexity" evidence="1">
    <location>
        <begin position="1078"/>
        <end position="1089"/>
    </location>
</feature>
<feature type="region of interest" description="Disordered" evidence="1">
    <location>
        <begin position="287"/>
        <end position="311"/>
    </location>
</feature>
<name>A0AAJ1U4B6_9ACTN</name>
<feature type="signal peptide" evidence="3">
    <location>
        <begin position="1"/>
        <end position="20"/>
    </location>
</feature>
<comment type="caution">
    <text evidence="6">The sequence shown here is derived from an EMBL/GenBank/DDBJ whole genome shotgun (WGS) entry which is preliminary data.</text>
</comment>
<feature type="domain" description="DUF7507" evidence="5">
    <location>
        <begin position="987"/>
        <end position="1075"/>
    </location>
</feature>
<feature type="region of interest" description="Disordered" evidence="1">
    <location>
        <begin position="1291"/>
        <end position="1320"/>
    </location>
</feature>
<feature type="compositionally biased region" description="Low complexity" evidence="1">
    <location>
        <begin position="1188"/>
        <end position="1200"/>
    </location>
</feature>
<dbReference type="Pfam" id="PF20674">
    <property type="entry name" value="SpaA_3"/>
    <property type="match status" value="1"/>
</dbReference>
<feature type="domain" description="SpaA-like prealbumin fold" evidence="4">
    <location>
        <begin position="266"/>
        <end position="385"/>
    </location>
</feature>
<keyword evidence="2" id="KW-1133">Transmembrane helix</keyword>
<feature type="domain" description="DUF7507" evidence="5">
    <location>
        <begin position="516"/>
        <end position="604"/>
    </location>
</feature>
<keyword evidence="3" id="KW-0732">Signal</keyword>
<feature type="domain" description="DUF7507" evidence="5">
    <location>
        <begin position="1205"/>
        <end position="1304"/>
    </location>
</feature>
<feature type="region of interest" description="Disordered" evidence="1">
    <location>
        <begin position="1168"/>
        <end position="1200"/>
    </location>
</feature>
<feature type="chain" id="PRO_5042606683" evidence="3">
    <location>
        <begin position="21"/>
        <end position="1489"/>
    </location>
</feature>
<evidence type="ECO:0000259" key="5">
    <source>
        <dbReference type="Pfam" id="PF24346"/>
    </source>
</evidence>
<dbReference type="SUPFAM" id="SSF63825">
    <property type="entry name" value="YWTD domain"/>
    <property type="match status" value="1"/>
</dbReference>
<dbReference type="Pfam" id="PF24346">
    <property type="entry name" value="DUF7507"/>
    <property type="match status" value="9"/>
</dbReference>
<dbReference type="PANTHER" id="PTHR34819:SF3">
    <property type="entry name" value="CELL SURFACE PROTEIN"/>
    <property type="match status" value="1"/>
</dbReference>
<feature type="region of interest" description="Disordered" evidence="1">
    <location>
        <begin position="592"/>
        <end position="628"/>
    </location>
</feature>
<evidence type="ECO:0000256" key="2">
    <source>
        <dbReference type="SAM" id="Phobius"/>
    </source>
</evidence>
<feature type="domain" description="DUF7507" evidence="5">
    <location>
        <begin position="853"/>
        <end position="957"/>
    </location>
</feature>
<keyword evidence="2" id="KW-0472">Membrane</keyword>
<gene>
    <name evidence="6" type="ORF">QE405_002899</name>
</gene>
<feature type="domain" description="DUF7507" evidence="5">
    <location>
        <begin position="1089"/>
        <end position="1192"/>
    </location>
</feature>
<feature type="region of interest" description="Disordered" evidence="1">
    <location>
        <begin position="1429"/>
        <end position="1456"/>
    </location>
</feature>
<feature type="compositionally biased region" description="Pro residues" evidence="1">
    <location>
        <begin position="1442"/>
        <end position="1453"/>
    </location>
</feature>
<evidence type="ECO:0000313" key="7">
    <source>
        <dbReference type="Proteomes" id="UP001239215"/>
    </source>
</evidence>
<reference evidence="6" key="1">
    <citation type="submission" date="2023-07" db="EMBL/GenBank/DDBJ databases">
        <title>Functional and genomic diversity of the sorghum phyllosphere microbiome.</title>
        <authorList>
            <person name="Shade A."/>
        </authorList>
    </citation>
    <scope>NUCLEOTIDE SEQUENCE</scope>
    <source>
        <strain evidence="6">SORGH_AS_1067</strain>
    </source>
</reference>